<evidence type="ECO:0000313" key="4">
    <source>
        <dbReference type="EMBL" id="TNM25842.1"/>
    </source>
</evidence>
<feature type="compositionally biased region" description="Basic and acidic residues" evidence="1">
    <location>
        <begin position="144"/>
        <end position="154"/>
    </location>
</feature>
<dbReference type="OrthoDB" id="4230227at2"/>
<accession>A0A5C4UQM7</accession>
<organism evidence="4 5">
    <name type="scientific">Streptomyces sedi</name>
    <dbReference type="NCBI Taxonomy" id="555059"/>
    <lineage>
        <taxon>Bacteria</taxon>
        <taxon>Bacillati</taxon>
        <taxon>Actinomycetota</taxon>
        <taxon>Actinomycetes</taxon>
        <taxon>Kitasatosporales</taxon>
        <taxon>Streptomycetaceae</taxon>
        <taxon>Streptomyces</taxon>
    </lineage>
</organism>
<dbReference type="Proteomes" id="UP000311713">
    <property type="component" value="Unassembled WGS sequence"/>
</dbReference>
<gene>
    <name evidence="4" type="ORF">FH715_25840</name>
</gene>
<name>A0A5C4UQM7_9ACTN</name>
<sequence>MNVRIHYQSPASRERGGALGLSAPALLTLLGIGVAGAFASALFLVGGGEEGDDDGRQGEAAGEVMISPTPSASAPVARGRATAAATLADREVSGLPRGFPHSREGAVEAGTTFAATTADVQRMSGDDRLAYVRDALLEPPSQRQLDRDAEEFRRSHSLPSAAERADDSAFVSRCHPELGAYRVAEYADSRAVVDFWMPCLQGTPDASDASAGIGTRWQMGRMELRWKDGDWRVGELSRGPFDAPVEPGEPGDPVTDLATRLSLLGHDWRVYADATEEAPAEPFTGDAR</sequence>
<dbReference type="Pfam" id="PF26526">
    <property type="entry name" value="DUF8175"/>
    <property type="match status" value="1"/>
</dbReference>
<dbReference type="RefSeq" id="WP_139649524.1">
    <property type="nucleotide sequence ID" value="NZ_BAAAZS010000035.1"/>
</dbReference>
<keyword evidence="2" id="KW-0812">Transmembrane</keyword>
<keyword evidence="2" id="KW-0472">Membrane</keyword>
<proteinExistence type="predicted"/>
<evidence type="ECO:0000256" key="2">
    <source>
        <dbReference type="SAM" id="Phobius"/>
    </source>
</evidence>
<feature type="transmembrane region" description="Helical" evidence="2">
    <location>
        <begin position="21"/>
        <end position="45"/>
    </location>
</feature>
<evidence type="ECO:0000256" key="1">
    <source>
        <dbReference type="SAM" id="MobiDB-lite"/>
    </source>
</evidence>
<comment type="caution">
    <text evidence="4">The sequence shown here is derived from an EMBL/GenBank/DDBJ whole genome shotgun (WGS) entry which is preliminary data.</text>
</comment>
<dbReference type="InterPro" id="IPR058488">
    <property type="entry name" value="DUF8175"/>
</dbReference>
<dbReference type="AlphaFoldDB" id="A0A5C4UQM7"/>
<dbReference type="EMBL" id="VDGT01000027">
    <property type="protein sequence ID" value="TNM25842.1"/>
    <property type="molecule type" value="Genomic_DNA"/>
</dbReference>
<protein>
    <recommendedName>
        <fullName evidence="3">DUF8175 domain-containing protein</fullName>
    </recommendedName>
</protein>
<evidence type="ECO:0000313" key="5">
    <source>
        <dbReference type="Proteomes" id="UP000311713"/>
    </source>
</evidence>
<feature type="region of interest" description="Disordered" evidence="1">
    <location>
        <begin position="141"/>
        <end position="163"/>
    </location>
</feature>
<reference evidence="4 5" key="1">
    <citation type="submission" date="2019-06" db="EMBL/GenBank/DDBJ databases">
        <title>Draft genome of Streptomyces sedi sp. JCM16909.</title>
        <authorList>
            <person name="Klykleung N."/>
            <person name="Tanasupawat S."/>
            <person name="Kudo T."/>
            <person name="Yuki M."/>
            <person name="Ohkuma M."/>
        </authorList>
    </citation>
    <scope>NUCLEOTIDE SEQUENCE [LARGE SCALE GENOMIC DNA]</scope>
    <source>
        <strain evidence="4 5">JCM 16909</strain>
    </source>
</reference>
<feature type="domain" description="DUF8175" evidence="3">
    <location>
        <begin position="93"/>
        <end position="234"/>
    </location>
</feature>
<keyword evidence="2" id="KW-1133">Transmembrane helix</keyword>
<evidence type="ECO:0000259" key="3">
    <source>
        <dbReference type="Pfam" id="PF26526"/>
    </source>
</evidence>
<keyword evidence="5" id="KW-1185">Reference proteome</keyword>